<dbReference type="RefSeq" id="WP_336825568.1">
    <property type="nucleotide sequence ID" value="NZ_JBHTLT010000118.1"/>
</dbReference>
<name>A0ABW3U2E1_9BACL</name>
<proteinExistence type="predicted"/>
<sequence length="55" mass="6430">MINAIWKSFVETAKQLTNAIVEEMISVELKRVEAQKSRKPIYELPAFLMTRSNFQ</sequence>
<keyword evidence="2" id="KW-1185">Reference proteome</keyword>
<evidence type="ECO:0000313" key="1">
    <source>
        <dbReference type="EMBL" id="MFD1206258.1"/>
    </source>
</evidence>
<dbReference type="EMBL" id="JBHTLT010000118">
    <property type="protein sequence ID" value="MFD1206258.1"/>
    <property type="molecule type" value="Genomic_DNA"/>
</dbReference>
<protein>
    <recommendedName>
        <fullName evidence="3">Transposase</fullName>
    </recommendedName>
</protein>
<dbReference type="Proteomes" id="UP001597231">
    <property type="component" value="Unassembled WGS sequence"/>
</dbReference>
<evidence type="ECO:0008006" key="3">
    <source>
        <dbReference type="Google" id="ProtNLM"/>
    </source>
</evidence>
<reference evidence="2" key="1">
    <citation type="journal article" date="2019" name="Int. J. Syst. Evol. Microbiol.">
        <title>The Global Catalogue of Microorganisms (GCM) 10K type strain sequencing project: providing services to taxonomists for standard genome sequencing and annotation.</title>
        <authorList>
            <consortium name="The Broad Institute Genomics Platform"/>
            <consortium name="The Broad Institute Genome Sequencing Center for Infectious Disease"/>
            <person name="Wu L."/>
            <person name="Ma J."/>
        </authorList>
    </citation>
    <scope>NUCLEOTIDE SEQUENCE [LARGE SCALE GENOMIC DNA]</scope>
    <source>
        <strain evidence="2">CCUG 53915</strain>
    </source>
</reference>
<organism evidence="1 2">
    <name type="scientific">Sporosarcina contaminans</name>
    <dbReference type="NCBI Taxonomy" id="633403"/>
    <lineage>
        <taxon>Bacteria</taxon>
        <taxon>Bacillati</taxon>
        <taxon>Bacillota</taxon>
        <taxon>Bacilli</taxon>
        <taxon>Bacillales</taxon>
        <taxon>Caryophanaceae</taxon>
        <taxon>Sporosarcina</taxon>
    </lineage>
</organism>
<comment type="caution">
    <text evidence="1">The sequence shown here is derived from an EMBL/GenBank/DDBJ whole genome shotgun (WGS) entry which is preliminary data.</text>
</comment>
<evidence type="ECO:0000313" key="2">
    <source>
        <dbReference type="Proteomes" id="UP001597231"/>
    </source>
</evidence>
<accession>A0ABW3U2E1</accession>
<gene>
    <name evidence="1" type="ORF">ACFQ38_14260</name>
</gene>